<organism evidence="1 2">
    <name type="scientific">Orbilia oligospora</name>
    <name type="common">Nematode-trapping fungus</name>
    <name type="synonym">Arthrobotrys oligospora</name>
    <dbReference type="NCBI Taxonomy" id="2813651"/>
    <lineage>
        <taxon>Eukaryota</taxon>
        <taxon>Fungi</taxon>
        <taxon>Dikarya</taxon>
        <taxon>Ascomycota</taxon>
        <taxon>Pezizomycotina</taxon>
        <taxon>Orbiliomycetes</taxon>
        <taxon>Orbiliales</taxon>
        <taxon>Orbiliaceae</taxon>
        <taxon>Orbilia</taxon>
    </lineage>
</organism>
<proteinExistence type="predicted"/>
<dbReference type="AlphaFoldDB" id="A0A7C8KIA3"/>
<dbReference type="Proteomes" id="UP000297595">
    <property type="component" value="Unassembled WGS sequence"/>
</dbReference>
<evidence type="ECO:0000313" key="2">
    <source>
        <dbReference type="Proteomes" id="UP000297595"/>
    </source>
</evidence>
<dbReference type="EMBL" id="SOZJ01000002">
    <property type="protein sequence ID" value="TGJ72722.1"/>
    <property type="molecule type" value="Genomic_DNA"/>
</dbReference>
<protein>
    <submittedName>
        <fullName evidence="1">Uncharacterized protein</fullName>
    </submittedName>
</protein>
<accession>A0A7C8KIA3</accession>
<gene>
    <name evidence="1" type="ORF">EYR41_004596</name>
</gene>
<sequence length="123" mass="14139">MLTLLWTFYFRINIRVQFTGYGMGVTQIQRFSIRLDYHRVAEACAAIKLLEFRPQTRMAKRINYPSIIPIIFIYEYHILNYLGSEPKRTFVANGNSVSISQLYCICCNGTASLSVLVGLCTIK</sequence>
<name>A0A7C8KIA3_ORBOL</name>
<comment type="caution">
    <text evidence="1">The sequence shown here is derived from an EMBL/GenBank/DDBJ whole genome shotgun (WGS) entry which is preliminary data.</text>
</comment>
<reference evidence="1 2" key="1">
    <citation type="submission" date="2019-03" db="EMBL/GenBank/DDBJ databases">
        <title>Nematode-trapping fungi genome.</title>
        <authorList>
            <person name="Vidal-Diez De Ulzurrun G."/>
        </authorList>
    </citation>
    <scope>NUCLEOTIDE SEQUENCE [LARGE SCALE GENOMIC DNA]</scope>
    <source>
        <strain evidence="1 2">TWF154</strain>
    </source>
</reference>
<evidence type="ECO:0000313" key="1">
    <source>
        <dbReference type="EMBL" id="TGJ72722.1"/>
    </source>
</evidence>